<name>A0A9P8U0E8_9HYPO</name>
<feature type="region of interest" description="Disordered" evidence="1">
    <location>
        <begin position="202"/>
        <end position="221"/>
    </location>
</feature>
<dbReference type="PANTHER" id="PTHR40633:SF1">
    <property type="entry name" value="GPI ANCHORED SERINE-THREONINE RICH PROTEIN (AFU_ORTHOLOGUE AFUA_1G03630)"/>
    <property type="match status" value="1"/>
</dbReference>
<dbReference type="AlphaFoldDB" id="A0A9P8U0E8"/>
<feature type="region of interest" description="Disordered" evidence="1">
    <location>
        <begin position="118"/>
        <end position="191"/>
    </location>
</feature>
<organism evidence="2 3">
    <name type="scientific">Trichoderma cornu-damae</name>
    <dbReference type="NCBI Taxonomy" id="654480"/>
    <lineage>
        <taxon>Eukaryota</taxon>
        <taxon>Fungi</taxon>
        <taxon>Dikarya</taxon>
        <taxon>Ascomycota</taxon>
        <taxon>Pezizomycotina</taxon>
        <taxon>Sordariomycetes</taxon>
        <taxon>Hypocreomycetidae</taxon>
        <taxon>Hypocreales</taxon>
        <taxon>Hypocreaceae</taxon>
        <taxon>Trichoderma</taxon>
    </lineage>
</organism>
<reference evidence="2" key="1">
    <citation type="submission" date="2021-08" db="EMBL/GenBank/DDBJ databases">
        <title>Chromosome-Level Trichoderma cornu-damae using Hi-C Data.</title>
        <authorList>
            <person name="Kim C.S."/>
        </authorList>
    </citation>
    <scope>NUCLEOTIDE SEQUENCE</scope>
    <source>
        <strain evidence="2">KA19-0412C</strain>
    </source>
</reference>
<sequence length="253" mass="25555">MKYSIAAVTAFVAVAFAKPQFLNSAFQVEEGKPFTLKYSGCDSGCIITLQTGASSNLKDVKVLATSVTGDSTTVTLEDLPSGVYSFKITDSSGQSNYSQQFSYQGTGTVSVSSAPTATSAQKTSATTEAATTESATTEAATTESTTTEAATTEESTTLVKSTKTTQSTTTTTTTEASSTTTTQVAHTSTSKLNTTTVASTTVASTTTGEHTTTAASTSSHAAITTVPPGSAAGRLSSPLALVAGVALAIAFFS</sequence>
<evidence type="ECO:0000313" key="3">
    <source>
        <dbReference type="Proteomes" id="UP000827724"/>
    </source>
</evidence>
<gene>
    <name evidence="2" type="ORF">Trco_000529</name>
</gene>
<evidence type="ECO:0000256" key="1">
    <source>
        <dbReference type="SAM" id="MobiDB-lite"/>
    </source>
</evidence>
<comment type="caution">
    <text evidence="2">The sequence shown here is derived from an EMBL/GenBank/DDBJ whole genome shotgun (WGS) entry which is preliminary data.</text>
</comment>
<evidence type="ECO:0000313" key="2">
    <source>
        <dbReference type="EMBL" id="KAH6610509.1"/>
    </source>
</evidence>
<dbReference type="Proteomes" id="UP000827724">
    <property type="component" value="Unassembled WGS sequence"/>
</dbReference>
<dbReference type="OrthoDB" id="5589325at2759"/>
<evidence type="ECO:0008006" key="4">
    <source>
        <dbReference type="Google" id="ProtNLM"/>
    </source>
</evidence>
<protein>
    <recommendedName>
        <fullName evidence="4">Extracellular matrix protein</fullName>
    </recommendedName>
</protein>
<proteinExistence type="predicted"/>
<accession>A0A9P8U0E8</accession>
<dbReference type="InterPro" id="IPR052982">
    <property type="entry name" value="SRP1/TIP1-like"/>
</dbReference>
<dbReference type="PANTHER" id="PTHR40633">
    <property type="entry name" value="MATRIX PROTEIN, PUTATIVE (AFU_ORTHOLOGUE AFUA_8G05410)-RELATED"/>
    <property type="match status" value="1"/>
</dbReference>
<dbReference type="EMBL" id="JAIWOZ010000001">
    <property type="protein sequence ID" value="KAH6610509.1"/>
    <property type="molecule type" value="Genomic_DNA"/>
</dbReference>
<keyword evidence="3" id="KW-1185">Reference proteome</keyword>